<proteinExistence type="inferred from homology"/>
<evidence type="ECO:0000256" key="9">
    <source>
        <dbReference type="SAM" id="MobiDB-lite"/>
    </source>
</evidence>
<dbReference type="GO" id="GO:0033188">
    <property type="term" value="F:sphingomyelin synthase activity"/>
    <property type="evidence" value="ECO:0007669"/>
    <property type="project" value="TreeGrafter"/>
</dbReference>
<evidence type="ECO:0000256" key="6">
    <source>
        <dbReference type="ARBA" id="ARBA00022989"/>
    </source>
</evidence>
<dbReference type="Pfam" id="PF14360">
    <property type="entry name" value="PAP2_C"/>
    <property type="match status" value="1"/>
</dbReference>
<feature type="transmembrane region" description="Helical" evidence="10">
    <location>
        <begin position="315"/>
        <end position="337"/>
    </location>
</feature>
<evidence type="ECO:0000313" key="12">
    <source>
        <dbReference type="EMBL" id="PNF21261.1"/>
    </source>
</evidence>
<dbReference type="STRING" id="105785.A0A2J7PY50"/>
<comment type="caution">
    <text evidence="12">The sequence shown here is derived from an EMBL/GenBank/DDBJ whole genome shotgun (WGS) entry which is preliminary data.</text>
</comment>
<evidence type="ECO:0000313" key="13">
    <source>
        <dbReference type="Proteomes" id="UP000235965"/>
    </source>
</evidence>
<comment type="similarity">
    <text evidence="2">Belongs to the sphingomyelin synthase family.</text>
</comment>
<dbReference type="AlphaFoldDB" id="A0A2J7PY50"/>
<feature type="transmembrane region" description="Helical" evidence="10">
    <location>
        <begin position="236"/>
        <end position="256"/>
    </location>
</feature>
<evidence type="ECO:0000256" key="4">
    <source>
        <dbReference type="ARBA" id="ARBA00022692"/>
    </source>
</evidence>
<feature type="transmembrane region" description="Helical" evidence="10">
    <location>
        <begin position="380"/>
        <end position="397"/>
    </location>
</feature>
<dbReference type="GO" id="GO:0047493">
    <property type="term" value="F:ceramide cholinephosphotransferase activity"/>
    <property type="evidence" value="ECO:0007669"/>
    <property type="project" value="TreeGrafter"/>
</dbReference>
<dbReference type="OrthoDB" id="422827at2759"/>
<evidence type="ECO:0000256" key="2">
    <source>
        <dbReference type="ARBA" id="ARBA00005441"/>
    </source>
</evidence>
<keyword evidence="5" id="KW-0746">Sphingolipid metabolism</keyword>
<name>A0A2J7PY50_9NEOP</name>
<dbReference type="InterPro" id="IPR025749">
    <property type="entry name" value="Sphingomyelin_synth-like_dom"/>
</dbReference>
<evidence type="ECO:0000256" key="5">
    <source>
        <dbReference type="ARBA" id="ARBA00022919"/>
    </source>
</evidence>
<dbReference type="GO" id="GO:0005886">
    <property type="term" value="C:plasma membrane"/>
    <property type="evidence" value="ECO:0007669"/>
    <property type="project" value="TreeGrafter"/>
</dbReference>
<dbReference type="InterPro" id="IPR045221">
    <property type="entry name" value="Sphingomyelin_synth-like"/>
</dbReference>
<dbReference type="GO" id="GO:0000139">
    <property type="term" value="C:Golgi membrane"/>
    <property type="evidence" value="ECO:0007669"/>
    <property type="project" value="TreeGrafter"/>
</dbReference>
<evidence type="ECO:0000256" key="3">
    <source>
        <dbReference type="ARBA" id="ARBA00022679"/>
    </source>
</evidence>
<reference evidence="12 13" key="1">
    <citation type="submission" date="2017-12" db="EMBL/GenBank/DDBJ databases">
        <title>Hemimetabolous genomes reveal molecular basis of termite eusociality.</title>
        <authorList>
            <person name="Harrison M.C."/>
            <person name="Jongepier E."/>
            <person name="Robertson H.M."/>
            <person name="Arning N."/>
            <person name="Bitard-Feildel T."/>
            <person name="Chao H."/>
            <person name="Childers C.P."/>
            <person name="Dinh H."/>
            <person name="Doddapaneni H."/>
            <person name="Dugan S."/>
            <person name="Gowin J."/>
            <person name="Greiner C."/>
            <person name="Han Y."/>
            <person name="Hu H."/>
            <person name="Hughes D.S.T."/>
            <person name="Huylmans A.-K."/>
            <person name="Kemena C."/>
            <person name="Kremer L.P.M."/>
            <person name="Lee S.L."/>
            <person name="Lopez-Ezquerra A."/>
            <person name="Mallet L."/>
            <person name="Monroy-Kuhn J.M."/>
            <person name="Moser A."/>
            <person name="Murali S.C."/>
            <person name="Muzny D.M."/>
            <person name="Otani S."/>
            <person name="Piulachs M.-D."/>
            <person name="Poelchau M."/>
            <person name="Qu J."/>
            <person name="Schaub F."/>
            <person name="Wada-Katsumata A."/>
            <person name="Worley K.C."/>
            <person name="Xie Q."/>
            <person name="Ylla G."/>
            <person name="Poulsen M."/>
            <person name="Gibbs R.A."/>
            <person name="Schal C."/>
            <person name="Richards S."/>
            <person name="Belles X."/>
            <person name="Korb J."/>
            <person name="Bornberg-Bauer E."/>
        </authorList>
    </citation>
    <scope>NUCLEOTIDE SEQUENCE [LARGE SCALE GENOMIC DNA]</scope>
    <source>
        <tissue evidence="12">Whole body</tissue>
    </source>
</reference>
<comment type="subcellular location">
    <subcellularLocation>
        <location evidence="1">Membrane</location>
        <topology evidence="1">Multi-pass membrane protein</topology>
    </subcellularLocation>
</comment>
<feature type="transmembrane region" description="Helical" evidence="10">
    <location>
        <begin position="409"/>
        <end position="427"/>
    </location>
</feature>
<evidence type="ECO:0000256" key="10">
    <source>
        <dbReference type="SAM" id="Phobius"/>
    </source>
</evidence>
<accession>A0A2J7PY50</accession>
<feature type="region of interest" description="Disordered" evidence="9">
    <location>
        <begin position="83"/>
        <end position="106"/>
    </location>
</feature>
<dbReference type="GO" id="GO:0005789">
    <property type="term" value="C:endoplasmic reticulum membrane"/>
    <property type="evidence" value="ECO:0007669"/>
    <property type="project" value="TreeGrafter"/>
</dbReference>
<evidence type="ECO:0000259" key="11">
    <source>
        <dbReference type="Pfam" id="PF14360"/>
    </source>
</evidence>
<gene>
    <name evidence="12" type="ORF">B7P43_G02109</name>
</gene>
<evidence type="ECO:0000256" key="8">
    <source>
        <dbReference type="ARBA" id="ARBA00023136"/>
    </source>
</evidence>
<feature type="transmembrane region" description="Helical" evidence="10">
    <location>
        <begin position="279"/>
        <end position="303"/>
    </location>
</feature>
<organism evidence="12 13">
    <name type="scientific">Cryptotermes secundus</name>
    <dbReference type="NCBI Taxonomy" id="105785"/>
    <lineage>
        <taxon>Eukaryota</taxon>
        <taxon>Metazoa</taxon>
        <taxon>Ecdysozoa</taxon>
        <taxon>Arthropoda</taxon>
        <taxon>Hexapoda</taxon>
        <taxon>Insecta</taxon>
        <taxon>Pterygota</taxon>
        <taxon>Neoptera</taxon>
        <taxon>Polyneoptera</taxon>
        <taxon>Dictyoptera</taxon>
        <taxon>Blattodea</taxon>
        <taxon>Blattoidea</taxon>
        <taxon>Termitoidae</taxon>
        <taxon>Kalotermitidae</taxon>
        <taxon>Cryptotermitinae</taxon>
        <taxon>Cryptotermes</taxon>
    </lineage>
</organism>
<dbReference type="EMBL" id="NEVH01020850">
    <property type="protein sequence ID" value="PNF21261.1"/>
    <property type="molecule type" value="Genomic_DNA"/>
</dbReference>
<keyword evidence="13" id="KW-1185">Reference proteome</keyword>
<keyword evidence="7" id="KW-0443">Lipid metabolism</keyword>
<keyword evidence="6 10" id="KW-1133">Transmembrane helix</keyword>
<sequence>MTLREEHRLRVFENRVLRRIFGLKRDEVTGGWRKLHNEELRNLYSSPSINKMNKSKGVRWAGHVARMGKTRNAYGILVGKREGKRPLGRPRRRMVLDPKNSSHNDYGSIQTQSNGISGGPHHQHHTVDIPGIAHQSCSDETGLHSDNESVRLTRDMTQSDLYQRQPLLPPSTKANAWTSNNTGDILSPPIEYYDEDDKTDGLAIHRGGVPNGVIKIDIPAPLREEPRFPKEKWKTFIAFLIMASSFMATTMTLALIHERVPDKDVGPLSDVFLDSVAEAAWALDVSEILIMIATTAASFVLVFHKHRFIVMRRVFLILAALYLMRSVTMFVTVLPVSSHNYYCSPKMNTTSGIVVLKRAWQLMTGFGLSINGKHTYCGDYIYSGHTVILVLSYLIIGEYSPRRCFPVHWLSWCLSLTGIVMVLWSHGHYTVDVIIAYYVTTTLFWIYHTLANNANLKQNGPNNFLSRMWWFPLFWYFEKNVGGPVPRQYEWPLPWPRRCHGKHPNRNS</sequence>
<keyword evidence="8 10" id="KW-0472">Membrane</keyword>
<protein>
    <recommendedName>
        <fullName evidence="11">Sphingomyelin synthase-like domain-containing protein</fullName>
    </recommendedName>
</protein>
<dbReference type="PANTHER" id="PTHR21290:SF27">
    <property type="entry name" value="PHOSPHATIDYLCHOLINE:CERAMIDE CHOLINEPHOSPHOTRANSFERASE 1"/>
    <property type="match status" value="1"/>
</dbReference>
<feature type="transmembrane region" description="Helical" evidence="10">
    <location>
        <begin position="433"/>
        <end position="450"/>
    </location>
</feature>
<evidence type="ECO:0000256" key="1">
    <source>
        <dbReference type="ARBA" id="ARBA00004141"/>
    </source>
</evidence>
<evidence type="ECO:0000256" key="7">
    <source>
        <dbReference type="ARBA" id="ARBA00023098"/>
    </source>
</evidence>
<dbReference type="InParanoid" id="A0A2J7PY50"/>
<feature type="domain" description="Sphingomyelin synthase-like" evidence="11">
    <location>
        <begin position="377"/>
        <end position="449"/>
    </location>
</feature>
<keyword evidence="3" id="KW-0808">Transferase</keyword>
<dbReference type="GO" id="GO:0046513">
    <property type="term" value="P:ceramide biosynthetic process"/>
    <property type="evidence" value="ECO:0007669"/>
    <property type="project" value="TreeGrafter"/>
</dbReference>
<dbReference type="Proteomes" id="UP000235965">
    <property type="component" value="Unassembled WGS sequence"/>
</dbReference>
<keyword evidence="4 10" id="KW-0812">Transmembrane</keyword>
<dbReference type="PANTHER" id="PTHR21290">
    <property type="entry name" value="SPHINGOMYELIN SYNTHETASE"/>
    <property type="match status" value="1"/>
</dbReference>
<dbReference type="GO" id="GO:0006686">
    <property type="term" value="P:sphingomyelin biosynthetic process"/>
    <property type="evidence" value="ECO:0007669"/>
    <property type="project" value="TreeGrafter"/>
</dbReference>